<dbReference type="InterPro" id="IPR027434">
    <property type="entry name" value="Homing_endonucl"/>
</dbReference>
<dbReference type="PANTHER" id="PTHR36181:SF2">
    <property type="entry name" value="INTRON-ENCODED ENDONUCLEASE AI3-RELATED"/>
    <property type="match status" value="1"/>
</dbReference>
<dbReference type="PANTHER" id="PTHR36181">
    <property type="entry name" value="INTRON-ENCODED ENDONUCLEASE AI3-RELATED"/>
    <property type="match status" value="1"/>
</dbReference>
<keyword evidence="2" id="KW-0496">Mitochondrion</keyword>
<dbReference type="GO" id="GO:0005739">
    <property type="term" value="C:mitochondrion"/>
    <property type="evidence" value="ECO:0007669"/>
    <property type="project" value="UniProtKB-ARBA"/>
</dbReference>
<accession>A0A6H2U2E2</accession>
<sequence length="465" mass="54275">MVVQQRKLDLNKIIDYESANISMFLFALEQIKNKLVEKNINYHLSTNNSKDLSNNLKQIIPKASIQFLEWFVGFTDAEGCFSISTNKNRNYVVFGFIIEIHKDDVEILYKIYEKLGIGIVSINNDSARFSVTKFEDIANVLIPIFQEFPLQTSKYLDFSSFLEAVLIKTKVVNGKLSLQEINNINILKESMNSKRIISEKEENFLKQKVSIDKWWLLGFVEGEGTFGYKHLVPYFQIAQHKKNLFVLEAIEKFLFNLFNKEFNSNSSNQEFKFLYSLNKLTGVYSMTIVKVEINFYYIIPFFESLSFLSRKKIDYIYWVLTVIMHKLGYFYLPSGKQIALEISESTNKYRYSTNKDKVKFPNIESIIKLFDQTPPFDNSRNLSHFEQIREFTIAKGGRKGFTVYIYECEFNKMKEIKGSPFSKYGDGHESLGLKRGSRVIGRYIDTGKKYKDKYVFSSISLINDN</sequence>
<gene>
    <name evidence="2" type="primary">orf465</name>
</gene>
<geneLocation type="mitochondrion" evidence="2"/>
<evidence type="ECO:0000313" key="2">
    <source>
        <dbReference type="EMBL" id="QID02743.1"/>
    </source>
</evidence>
<dbReference type="EMBL" id="MN977364">
    <property type="protein sequence ID" value="QID02743.1"/>
    <property type="molecule type" value="Genomic_DNA"/>
</dbReference>
<dbReference type="GO" id="GO:0004519">
    <property type="term" value="F:endonuclease activity"/>
    <property type="evidence" value="ECO:0007669"/>
    <property type="project" value="UniProtKB-KW"/>
</dbReference>
<evidence type="ECO:0000259" key="1">
    <source>
        <dbReference type="Pfam" id="PF00961"/>
    </source>
</evidence>
<dbReference type="AlphaFoldDB" id="A0A6H2U2E2"/>
<dbReference type="InterPro" id="IPR051289">
    <property type="entry name" value="LAGLIDADG_Endonuclease"/>
</dbReference>
<keyword evidence="2" id="KW-0255">Endonuclease</keyword>
<dbReference type="InterPro" id="IPR004860">
    <property type="entry name" value="LAGLIDADG_dom"/>
</dbReference>
<dbReference type="EMBL" id="MN977365">
    <property type="protein sequence ID" value="QID02811.1"/>
    <property type="molecule type" value="Genomic_DNA"/>
</dbReference>
<reference evidence="2" key="1">
    <citation type="submission" date="2020-01" db="EMBL/GenBank/DDBJ databases">
        <authorList>
            <person name="Fang M.L."/>
            <person name="Zhang Y."/>
        </authorList>
    </citation>
    <scope>NUCLEOTIDE SEQUENCE</scope>
    <source>
        <strain evidence="2">YMF1.02765</strain>
        <strain evidence="3">YMF1.02775</strain>
    </source>
</reference>
<name>A0A6H2U2E2_ORBOL</name>
<evidence type="ECO:0000313" key="3">
    <source>
        <dbReference type="EMBL" id="QID02811.1"/>
    </source>
</evidence>
<proteinExistence type="predicted"/>
<keyword evidence="2" id="KW-0378">Hydrolase</keyword>
<dbReference type="SUPFAM" id="SSF55608">
    <property type="entry name" value="Homing endonucleases"/>
    <property type="match status" value="2"/>
</dbReference>
<keyword evidence="2" id="KW-0540">Nuclease</keyword>
<dbReference type="Pfam" id="PF00961">
    <property type="entry name" value="LAGLIDADG_1"/>
    <property type="match status" value="1"/>
</dbReference>
<protein>
    <submittedName>
        <fullName evidence="2">LAGLIDADG endonuclease</fullName>
    </submittedName>
</protein>
<dbReference type="Gene3D" id="3.10.28.10">
    <property type="entry name" value="Homing endonucleases"/>
    <property type="match status" value="2"/>
</dbReference>
<feature type="domain" description="Homing endonuclease LAGLIDADG" evidence="1">
    <location>
        <begin position="72"/>
        <end position="164"/>
    </location>
</feature>
<organism evidence="2">
    <name type="scientific">Orbilia oligospora</name>
    <name type="common">Nematode-trapping fungus</name>
    <name type="synonym">Arthrobotrys oligospora</name>
    <dbReference type="NCBI Taxonomy" id="2813651"/>
    <lineage>
        <taxon>Eukaryota</taxon>
        <taxon>Fungi</taxon>
        <taxon>Dikarya</taxon>
        <taxon>Ascomycota</taxon>
        <taxon>Pezizomycotina</taxon>
        <taxon>Orbiliomycetes</taxon>
        <taxon>Orbiliales</taxon>
        <taxon>Orbiliaceae</taxon>
        <taxon>Orbilia</taxon>
    </lineage>
</organism>